<dbReference type="InterPro" id="IPR036047">
    <property type="entry name" value="F-box-like_dom_sf"/>
</dbReference>
<evidence type="ECO:0000313" key="4">
    <source>
        <dbReference type="Proteomes" id="UP000054248"/>
    </source>
</evidence>
<proteinExistence type="predicted"/>
<feature type="region of interest" description="Disordered" evidence="1">
    <location>
        <begin position="404"/>
        <end position="440"/>
    </location>
</feature>
<gene>
    <name evidence="3" type="ORF">M407DRAFT_9364</name>
</gene>
<evidence type="ECO:0000259" key="2">
    <source>
        <dbReference type="Pfam" id="PF12937"/>
    </source>
</evidence>
<dbReference type="InterPro" id="IPR032675">
    <property type="entry name" value="LRR_dom_sf"/>
</dbReference>
<accession>A0A0C3QDB9</accession>
<dbReference type="EMBL" id="KN823081">
    <property type="protein sequence ID" value="KIO23581.1"/>
    <property type="molecule type" value="Genomic_DNA"/>
</dbReference>
<reference evidence="3 4" key="1">
    <citation type="submission" date="2014-04" db="EMBL/GenBank/DDBJ databases">
        <authorList>
            <consortium name="DOE Joint Genome Institute"/>
            <person name="Kuo A."/>
            <person name="Girlanda M."/>
            <person name="Perotto S."/>
            <person name="Kohler A."/>
            <person name="Nagy L.G."/>
            <person name="Floudas D."/>
            <person name="Copeland A."/>
            <person name="Barry K.W."/>
            <person name="Cichocki N."/>
            <person name="Veneault-Fourrey C."/>
            <person name="LaButti K."/>
            <person name="Lindquist E.A."/>
            <person name="Lipzen A."/>
            <person name="Lundell T."/>
            <person name="Morin E."/>
            <person name="Murat C."/>
            <person name="Sun H."/>
            <person name="Tunlid A."/>
            <person name="Henrissat B."/>
            <person name="Grigoriev I.V."/>
            <person name="Hibbett D.S."/>
            <person name="Martin F."/>
            <person name="Nordberg H.P."/>
            <person name="Cantor M.N."/>
            <person name="Hua S.X."/>
        </authorList>
    </citation>
    <scope>NUCLEOTIDE SEQUENCE [LARGE SCALE GENOMIC DNA]</scope>
    <source>
        <strain evidence="3 4">MUT 4182</strain>
    </source>
</reference>
<protein>
    <recommendedName>
        <fullName evidence="2">F-box domain-containing protein</fullName>
    </recommendedName>
</protein>
<dbReference type="SUPFAM" id="SSF52047">
    <property type="entry name" value="RNI-like"/>
    <property type="match status" value="1"/>
</dbReference>
<feature type="domain" description="F-box" evidence="2">
    <location>
        <begin position="9"/>
        <end position="45"/>
    </location>
</feature>
<dbReference type="SUPFAM" id="SSF81383">
    <property type="entry name" value="F-box domain"/>
    <property type="match status" value="1"/>
</dbReference>
<dbReference type="Gene3D" id="3.80.10.10">
    <property type="entry name" value="Ribonuclease Inhibitor"/>
    <property type="match status" value="1"/>
</dbReference>
<organism evidence="3 4">
    <name type="scientific">Tulasnella calospora MUT 4182</name>
    <dbReference type="NCBI Taxonomy" id="1051891"/>
    <lineage>
        <taxon>Eukaryota</taxon>
        <taxon>Fungi</taxon>
        <taxon>Dikarya</taxon>
        <taxon>Basidiomycota</taxon>
        <taxon>Agaricomycotina</taxon>
        <taxon>Agaricomycetes</taxon>
        <taxon>Cantharellales</taxon>
        <taxon>Tulasnellaceae</taxon>
        <taxon>Tulasnella</taxon>
    </lineage>
</organism>
<dbReference type="OrthoDB" id="3244530at2759"/>
<sequence length="440" mass="50225">MDTLGQIAEIIDVILSFTSRSSLYNCALVCKSYHDIAIKYLWRTIPSAWPLLSFLGIVCPEFDIDGITWRFSTTPSQSSWESFDKFAKYVEVIARRTSSGPRGTMDYRFGPSDLGYDGIEEEDGFTDRCCGRDCIDRVTLNQITQHQYSAGGALRTPLIPNLERLDFTFSQFRAPPETFVPFLGPKLKKLTLSYHSCMRISDQYLILLQRLIRQGLQELAKFESEIPLENLEISVQASNYSAMRYQEINEAILLVLERYTKLRRLKAPTFLRHDGLVSGLRHLSHLQSLSVTFKNPEVLMSFLKSFCPEHPNIRHLELEHENDIATPRSILDPLLDCHGLISLSITTYLAGRTSRPSNWPLPDVHMMSEAWPQLELLTLCPWGIIPLEDLEAFQDTELFPHLKSLEPHHRRSRSSSACGRSGRSKPSPSPIFTGKMTFQH</sequence>
<feature type="compositionally biased region" description="Low complexity" evidence="1">
    <location>
        <begin position="414"/>
        <end position="426"/>
    </location>
</feature>
<dbReference type="HOGENOM" id="CLU_622857_0_0_1"/>
<reference evidence="4" key="2">
    <citation type="submission" date="2015-01" db="EMBL/GenBank/DDBJ databases">
        <title>Evolutionary Origins and Diversification of the Mycorrhizal Mutualists.</title>
        <authorList>
            <consortium name="DOE Joint Genome Institute"/>
            <consortium name="Mycorrhizal Genomics Consortium"/>
            <person name="Kohler A."/>
            <person name="Kuo A."/>
            <person name="Nagy L.G."/>
            <person name="Floudas D."/>
            <person name="Copeland A."/>
            <person name="Barry K.W."/>
            <person name="Cichocki N."/>
            <person name="Veneault-Fourrey C."/>
            <person name="LaButti K."/>
            <person name="Lindquist E.A."/>
            <person name="Lipzen A."/>
            <person name="Lundell T."/>
            <person name="Morin E."/>
            <person name="Murat C."/>
            <person name="Riley R."/>
            <person name="Ohm R."/>
            <person name="Sun H."/>
            <person name="Tunlid A."/>
            <person name="Henrissat B."/>
            <person name="Grigoriev I.V."/>
            <person name="Hibbett D.S."/>
            <person name="Martin F."/>
        </authorList>
    </citation>
    <scope>NUCLEOTIDE SEQUENCE [LARGE SCALE GENOMIC DNA]</scope>
    <source>
        <strain evidence="4">MUT 4182</strain>
    </source>
</reference>
<dbReference type="Pfam" id="PF12937">
    <property type="entry name" value="F-box-like"/>
    <property type="match status" value="1"/>
</dbReference>
<keyword evidence="4" id="KW-1185">Reference proteome</keyword>
<dbReference type="Proteomes" id="UP000054248">
    <property type="component" value="Unassembled WGS sequence"/>
</dbReference>
<dbReference type="AlphaFoldDB" id="A0A0C3QDB9"/>
<name>A0A0C3QDB9_9AGAM</name>
<evidence type="ECO:0000256" key="1">
    <source>
        <dbReference type="SAM" id="MobiDB-lite"/>
    </source>
</evidence>
<dbReference type="InterPro" id="IPR001810">
    <property type="entry name" value="F-box_dom"/>
</dbReference>
<evidence type="ECO:0000313" key="3">
    <source>
        <dbReference type="EMBL" id="KIO23581.1"/>
    </source>
</evidence>